<feature type="compositionally biased region" description="Basic residues" evidence="1">
    <location>
        <begin position="494"/>
        <end position="514"/>
    </location>
</feature>
<dbReference type="SUPFAM" id="SSF48452">
    <property type="entry name" value="TPR-like"/>
    <property type="match status" value="1"/>
</dbReference>
<dbReference type="OrthoDB" id="8193717at2759"/>
<evidence type="ECO:0000256" key="1">
    <source>
        <dbReference type="SAM" id="MobiDB-lite"/>
    </source>
</evidence>
<dbReference type="AlphaFoldDB" id="A0A8S9X7F1"/>
<feature type="compositionally biased region" description="Low complexity" evidence="1">
    <location>
        <begin position="765"/>
        <end position="777"/>
    </location>
</feature>
<accession>A0A8S9X7F1</accession>
<gene>
    <name evidence="2" type="ORF">GE061_002601</name>
</gene>
<feature type="region of interest" description="Disordered" evidence="1">
    <location>
        <begin position="765"/>
        <end position="789"/>
    </location>
</feature>
<feature type="compositionally biased region" description="Polar residues" evidence="1">
    <location>
        <begin position="859"/>
        <end position="885"/>
    </location>
</feature>
<reference evidence="2" key="1">
    <citation type="journal article" date="2021" name="Mol. Ecol. Resour.">
        <title>Apolygus lucorum genome provides insights into omnivorousness and mesophyll feeding.</title>
        <authorList>
            <person name="Liu Y."/>
            <person name="Liu H."/>
            <person name="Wang H."/>
            <person name="Huang T."/>
            <person name="Liu B."/>
            <person name="Yang B."/>
            <person name="Yin L."/>
            <person name="Li B."/>
            <person name="Zhang Y."/>
            <person name="Zhang S."/>
            <person name="Jiang F."/>
            <person name="Zhang X."/>
            <person name="Ren Y."/>
            <person name="Wang B."/>
            <person name="Wang S."/>
            <person name="Lu Y."/>
            <person name="Wu K."/>
            <person name="Fan W."/>
            <person name="Wang G."/>
        </authorList>
    </citation>
    <scope>NUCLEOTIDE SEQUENCE</scope>
    <source>
        <strain evidence="2">12Hb</strain>
    </source>
</reference>
<proteinExistence type="predicted"/>
<sequence>MGLDVKDLKKRLEKTECPPLWNIEKLERRNVESMVDKLEEKNEEIAGQLWRNITLELAIIYEHMKQSEYSVCSQKLHDCLTWVKNSDESDFVKKNETSFLHLLLSLKSFIEFEKGDFYEASRTMNLVPDLNKMSSTEQAAVYGIKSNVLTEYGVGGTREAFVWARKALELDKSEPEWYFLLGKLHTRQRNYCLIREPSAEENEALEKAYQLCRKAHTAVYLAASYSNRSKLIYFRLPMAEGKKVVDPKVEIELKKLNQRALELYKEAMDLNEGQCLHILVRCAYGFATLPDEYQNTKLALELAEEVLRKSPSNCMVHSLLSVIYRNRREFTAAILHAQQSARNGAFGSHLKYFTLLISGKKEFDVVSRVEQTLQEFPLDIYRIQLFIFVSNYFLFVKGDLFKSLPYFKKAVKLDPQFNLLKDRYVRWVKVYLNLYELMYNEVICAIQKEKYANETELKGLLKNRDLIAAAWPQVKEMTIERDLVNKLKERCIAHLRSRPRTRKNKKAYTKKNRQKDKNEPRKRLKSTQSVSARSKEGSKTNGSKMRSASSDKLLNRRTKKEQLNDFFSSQKGVKHKRALSQDGRSLSRECPKKMFKEMQNLVKTIDDMASSEVSLRPDSSLQNTSISLERCLSQLSIERDSAPREIPFIPRNASKQRKSNDFSKRSVSFDRQLMPQKRISAAMSPLQPRSDKECFFPDFKTPSSVKQYDSLTVENVERLKNSVRRDSLDSDDTLESQMSNLSVRESSHVGVCSVTSVSVTTNRSLSLDDSQRSVSSSKNASQPCASDWATMSENDPYVTKFVPESPGGVKEQQSGSRFGLINKKLSNVEIADVSFKPGWSNQISLAQRMRDLSIENKQHQGNYKRSTVVGSSQRGNYHSGGQKSQGHYGGSRDFSGGAQSHRGGYDHFGVHTRGSQGHRGGSDHSRGHSRGAQGQSYGDRRSPFGRDKSNEGRVLRPPGMRPRAESETSTSSADSDYVASRWRIGGLGRHSAK</sequence>
<feature type="compositionally biased region" description="Polar residues" evidence="1">
    <location>
        <begin position="778"/>
        <end position="789"/>
    </location>
</feature>
<evidence type="ECO:0000313" key="2">
    <source>
        <dbReference type="EMBL" id="KAF6204261.1"/>
    </source>
</evidence>
<comment type="caution">
    <text evidence="2">The sequence shown here is derived from an EMBL/GenBank/DDBJ whole genome shotgun (WGS) entry which is preliminary data.</text>
</comment>
<keyword evidence="3" id="KW-1185">Reference proteome</keyword>
<organism evidence="2 3">
    <name type="scientific">Apolygus lucorum</name>
    <name type="common">Small green plant bug</name>
    <name type="synonym">Lygocoris lucorum</name>
    <dbReference type="NCBI Taxonomy" id="248454"/>
    <lineage>
        <taxon>Eukaryota</taxon>
        <taxon>Metazoa</taxon>
        <taxon>Ecdysozoa</taxon>
        <taxon>Arthropoda</taxon>
        <taxon>Hexapoda</taxon>
        <taxon>Insecta</taxon>
        <taxon>Pterygota</taxon>
        <taxon>Neoptera</taxon>
        <taxon>Paraneoptera</taxon>
        <taxon>Hemiptera</taxon>
        <taxon>Heteroptera</taxon>
        <taxon>Panheteroptera</taxon>
        <taxon>Cimicomorpha</taxon>
        <taxon>Miridae</taxon>
        <taxon>Mirini</taxon>
        <taxon>Apolygus</taxon>
    </lineage>
</organism>
<feature type="region of interest" description="Disordered" evidence="1">
    <location>
        <begin position="856"/>
        <end position="993"/>
    </location>
</feature>
<protein>
    <submittedName>
        <fullName evidence="2">Uncharacterized protein</fullName>
    </submittedName>
</protein>
<evidence type="ECO:0000313" key="3">
    <source>
        <dbReference type="Proteomes" id="UP000466442"/>
    </source>
</evidence>
<feature type="compositionally biased region" description="Low complexity" evidence="1">
    <location>
        <begin position="967"/>
        <end position="976"/>
    </location>
</feature>
<name>A0A8S9X7F1_APOLU</name>
<feature type="compositionally biased region" description="Polar residues" evidence="1">
    <location>
        <begin position="539"/>
        <end position="552"/>
    </location>
</feature>
<feature type="region of interest" description="Disordered" evidence="1">
    <location>
        <begin position="494"/>
        <end position="587"/>
    </location>
</feature>
<dbReference type="InterPro" id="IPR011990">
    <property type="entry name" value="TPR-like_helical_dom_sf"/>
</dbReference>
<feature type="compositionally biased region" description="Basic and acidic residues" evidence="1">
    <location>
        <begin position="938"/>
        <end position="954"/>
    </location>
</feature>
<dbReference type="EMBL" id="WIXP02000010">
    <property type="protein sequence ID" value="KAF6204261.1"/>
    <property type="molecule type" value="Genomic_DNA"/>
</dbReference>
<dbReference type="Gene3D" id="1.25.40.10">
    <property type="entry name" value="Tetratricopeptide repeat domain"/>
    <property type="match status" value="1"/>
</dbReference>
<dbReference type="Proteomes" id="UP000466442">
    <property type="component" value="Unassembled WGS sequence"/>
</dbReference>